<evidence type="ECO:0000256" key="4">
    <source>
        <dbReference type="ARBA" id="ARBA00022833"/>
    </source>
</evidence>
<gene>
    <name evidence="6" type="ORF">ENP88_05470</name>
</gene>
<dbReference type="Gene3D" id="2.60.120.1040">
    <property type="entry name" value="ZPR1, A/B domain"/>
    <property type="match status" value="1"/>
</dbReference>
<evidence type="ECO:0000259" key="5">
    <source>
        <dbReference type="SMART" id="SM00709"/>
    </source>
</evidence>
<dbReference type="PANTHER" id="PTHR10876">
    <property type="entry name" value="ZINC FINGER PROTEIN ZPR1"/>
    <property type="match status" value="1"/>
</dbReference>
<sequence>MICPICGKELNLLVSTYEVPLFEKIILTSISCECGFRHADSIVFGEKEPSRYRIKIRGDNLFTKVVRSTSGTIRIPELGVSIEPGPASQAFITNLEGILRRIEDIVKVVMQWNRDDESKVKRCEWILKKIQETIEGRDELTLILEDPFGNSIILSDECFRERISEEEAKNLKTGMTVLELTGLSEAEISKL</sequence>
<keyword evidence="3" id="KW-0863">Zinc-finger</keyword>
<dbReference type="NCBIfam" id="TIGR00310">
    <property type="entry name" value="ZPR1_znf"/>
    <property type="match status" value="1"/>
</dbReference>
<dbReference type="GO" id="GO:0008270">
    <property type="term" value="F:zinc ion binding"/>
    <property type="evidence" value="ECO:0007669"/>
    <property type="project" value="UniProtKB-KW"/>
</dbReference>
<dbReference type="AlphaFoldDB" id="A0A7J2TJ54"/>
<dbReference type="SMART" id="SM00709">
    <property type="entry name" value="Zpr1"/>
    <property type="match status" value="1"/>
</dbReference>
<proteinExistence type="inferred from homology"/>
<dbReference type="InterPro" id="IPR040141">
    <property type="entry name" value="ZPR1"/>
</dbReference>
<accession>A0A7J2TJ54</accession>
<reference evidence="6" key="1">
    <citation type="journal article" date="2020" name="mSystems">
        <title>Genome- and Community-Level Interaction Insights into Carbon Utilization and Element Cycling Functions of Hydrothermarchaeota in Hydrothermal Sediment.</title>
        <authorList>
            <person name="Zhou Z."/>
            <person name="Liu Y."/>
            <person name="Xu W."/>
            <person name="Pan J."/>
            <person name="Luo Z.H."/>
            <person name="Li M."/>
        </authorList>
    </citation>
    <scope>NUCLEOTIDE SEQUENCE [LARGE SCALE GENOMIC DNA]</scope>
    <source>
        <strain evidence="6">SpSt-26</strain>
    </source>
</reference>
<dbReference type="InterPro" id="IPR056180">
    <property type="entry name" value="ZPR1_jr_dom"/>
</dbReference>
<organism evidence="6">
    <name type="scientific">Archaeoglobus fulgidus</name>
    <dbReference type="NCBI Taxonomy" id="2234"/>
    <lineage>
        <taxon>Archaea</taxon>
        <taxon>Methanobacteriati</taxon>
        <taxon>Methanobacteriota</taxon>
        <taxon>Archaeoglobi</taxon>
        <taxon>Archaeoglobales</taxon>
        <taxon>Archaeoglobaceae</taxon>
        <taxon>Archaeoglobus</taxon>
    </lineage>
</organism>
<evidence type="ECO:0000313" key="6">
    <source>
        <dbReference type="EMBL" id="HEH35585.1"/>
    </source>
</evidence>
<dbReference type="EMBL" id="DSLA01000085">
    <property type="protein sequence ID" value="HEH35585.1"/>
    <property type="molecule type" value="Genomic_DNA"/>
</dbReference>
<dbReference type="InterPro" id="IPR004470">
    <property type="entry name" value="ZPR1-like_arc"/>
</dbReference>
<dbReference type="PANTHER" id="PTHR10876:SF0">
    <property type="entry name" value="ZINC FINGER PROTEIN ZPR1"/>
    <property type="match status" value="1"/>
</dbReference>
<name>A0A7J2TJ54_ARCFL</name>
<comment type="similarity">
    <text evidence="1">Belongs to the ZPR1 family.</text>
</comment>
<keyword evidence="4" id="KW-0862">Zinc</keyword>
<keyword evidence="2" id="KW-0479">Metal-binding</keyword>
<dbReference type="Pfam" id="PF22794">
    <property type="entry name" value="jr-ZPR1"/>
    <property type="match status" value="1"/>
</dbReference>
<dbReference type="NCBIfam" id="TIGR00340">
    <property type="entry name" value="zpr1_rel"/>
    <property type="match status" value="1"/>
</dbReference>
<comment type="caution">
    <text evidence="6">The sequence shown here is derived from an EMBL/GenBank/DDBJ whole genome shotgun (WGS) entry which is preliminary data.</text>
</comment>
<evidence type="ECO:0000256" key="2">
    <source>
        <dbReference type="ARBA" id="ARBA00022723"/>
    </source>
</evidence>
<dbReference type="InterPro" id="IPR042451">
    <property type="entry name" value="ZPR1_A/B_dom"/>
</dbReference>
<dbReference type="InterPro" id="IPR004457">
    <property type="entry name" value="Znf_ZPR1"/>
</dbReference>
<feature type="domain" description="Zinc finger ZPR1-type" evidence="5">
    <location>
        <begin position="1"/>
        <end position="155"/>
    </location>
</feature>
<protein>
    <submittedName>
        <fullName evidence="6">ZPR1 zinc finger domain-containing protein</fullName>
    </submittedName>
</protein>
<evidence type="ECO:0000256" key="1">
    <source>
        <dbReference type="ARBA" id="ARBA00008354"/>
    </source>
</evidence>
<evidence type="ECO:0000256" key="3">
    <source>
        <dbReference type="ARBA" id="ARBA00022771"/>
    </source>
</evidence>